<feature type="transmembrane region" description="Helical" evidence="1">
    <location>
        <begin position="41"/>
        <end position="61"/>
    </location>
</feature>
<feature type="transmembrane region" description="Helical" evidence="1">
    <location>
        <begin position="117"/>
        <end position="140"/>
    </location>
</feature>
<proteinExistence type="predicted"/>
<keyword evidence="1" id="KW-0812">Transmembrane</keyword>
<gene>
    <name evidence="2" type="ORF">EJ04DRAFT_218488</name>
</gene>
<dbReference type="OrthoDB" id="3732200at2759"/>
<keyword evidence="3" id="KW-1185">Reference proteome</keyword>
<sequence>MDPAQSLGSADDDVYLGFWINRSVGAVRGSTVTLNRRGGSILIAFLALYITMFGSSFWHLCRYFLHLYCSKDFNTDGLYHQRQALLRNLEMAYDTAVELLVASHAWRKRAQKARRRILPIALLAAIVHLAFFAAGARNFVLLARQTDW</sequence>
<keyword evidence="1" id="KW-1133">Transmembrane helix</keyword>
<dbReference type="Proteomes" id="UP000799444">
    <property type="component" value="Unassembled WGS sequence"/>
</dbReference>
<reference evidence="2" key="1">
    <citation type="journal article" date="2020" name="Stud. Mycol.">
        <title>101 Dothideomycetes genomes: a test case for predicting lifestyles and emergence of pathogens.</title>
        <authorList>
            <person name="Haridas S."/>
            <person name="Albert R."/>
            <person name="Binder M."/>
            <person name="Bloem J."/>
            <person name="Labutti K."/>
            <person name="Salamov A."/>
            <person name="Andreopoulos B."/>
            <person name="Baker S."/>
            <person name="Barry K."/>
            <person name="Bills G."/>
            <person name="Bluhm B."/>
            <person name="Cannon C."/>
            <person name="Castanera R."/>
            <person name="Culley D."/>
            <person name="Daum C."/>
            <person name="Ezra D."/>
            <person name="Gonzalez J."/>
            <person name="Henrissat B."/>
            <person name="Kuo A."/>
            <person name="Liang C."/>
            <person name="Lipzen A."/>
            <person name="Lutzoni F."/>
            <person name="Magnuson J."/>
            <person name="Mondo S."/>
            <person name="Nolan M."/>
            <person name="Ohm R."/>
            <person name="Pangilinan J."/>
            <person name="Park H.-J."/>
            <person name="Ramirez L."/>
            <person name="Alfaro M."/>
            <person name="Sun H."/>
            <person name="Tritt A."/>
            <person name="Yoshinaga Y."/>
            <person name="Zwiers L.-H."/>
            <person name="Turgeon B."/>
            <person name="Goodwin S."/>
            <person name="Spatafora J."/>
            <person name="Crous P."/>
            <person name="Grigoriev I."/>
        </authorList>
    </citation>
    <scope>NUCLEOTIDE SEQUENCE</scope>
    <source>
        <strain evidence="2">CBS 125425</strain>
    </source>
</reference>
<dbReference type="EMBL" id="ML996138">
    <property type="protein sequence ID" value="KAF2735176.1"/>
    <property type="molecule type" value="Genomic_DNA"/>
</dbReference>
<evidence type="ECO:0000313" key="3">
    <source>
        <dbReference type="Proteomes" id="UP000799444"/>
    </source>
</evidence>
<evidence type="ECO:0000256" key="1">
    <source>
        <dbReference type="SAM" id="Phobius"/>
    </source>
</evidence>
<keyword evidence="1" id="KW-0472">Membrane</keyword>
<evidence type="ECO:0000313" key="2">
    <source>
        <dbReference type="EMBL" id="KAF2735176.1"/>
    </source>
</evidence>
<name>A0A9P4R1N8_9PLEO</name>
<accession>A0A9P4R1N8</accession>
<protein>
    <submittedName>
        <fullName evidence="2">Uncharacterized protein</fullName>
    </submittedName>
</protein>
<comment type="caution">
    <text evidence="2">The sequence shown here is derived from an EMBL/GenBank/DDBJ whole genome shotgun (WGS) entry which is preliminary data.</text>
</comment>
<dbReference type="AlphaFoldDB" id="A0A9P4R1N8"/>
<organism evidence="2 3">
    <name type="scientific">Polyplosphaeria fusca</name>
    <dbReference type="NCBI Taxonomy" id="682080"/>
    <lineage>
        <taxon>Eukaryota</taxon>
        <taxon>Fungi</taxon>
        <taxon>Dikarya</taxon>
        <taxon>Ascomycota</taxon>
        <taxon>Pezizomycotina</taxon>
        <taxon>Dothideomycetes</taxon>
        <taxon>Pleosporomycetidae</taxon>
        <taxon>Pleosporales</taxon>
        <taxon>Tetraplosphaeriaceae</taxon>
        <taxon>Polyplosphaeria</taxon>
    </lineage>
</organism>